<comment type="caution">
    <text evidence="1">The sequence shown here is derived from an EMBL/GenBank/DDBJ whole genome shotgun (WGS) entry which is preliminary data.</text>
</comment>
<sequence>MDPLIQQFTSPQELSGCHIITQAPVGWMLSSQVEECRKSHGGLEIPVFTVHEPSTTLNSRVVDMNLTGSITLKFSSRIHSDRIGPGYYPWNIDRMVVMQSNESRIFRVVKIPPQPFRFPSNLAPRLF</sequence>
<keyword evidence="2" id="KW-1185">Reference proteome</keyword>
<dbReference type="Proteomes" id="UP000826195">
    <property type="component" value="Unassembled WGS sequence"/>
</dbReference>
<accession>A0AAV7IRD9</accession>
<reference evidence="1 2" key="1">
    <citation type="journal article" date="2021" name="J. Hered.">
        <title>A chromosome-level genome assembly of the parasitoid wasp, Cotesia glomerata (Hymenoptera: Braconidae).</title>
        <authorList>
            <person name="Pinto B.J."/>
            <person name="Weis J.J."/>
            <person name="Gamble T."/>
            <person name="Ode P.J."/>
            <person name="Paul R."/>
            <person name="Zaspel J.M."/>
        </authorList>
    </citation>
    <scope>NUCLEOTIDE SEQUENCE [LARGE SCALE GENOMIC DNA]</scope>
    <source>
        <strain evidence="1">CgM1</strain>
    </source>
</reference>
<organism evidence="1 2">
    <name type="scientific">Cotesia glomerata</name>
    <name type="common">Lepidopteran parasitic wasp</name>
    <name type="synonym">Apanteles glomeratus</name>
    <dbReference type="NCBI Taxonomy" id="32391"/>
    <lineage>
        <taxon>Eukaryota</taxon>
        <taxon>Metazoa</taxon>
        <taxon>Ecdysozoa</taxon>
        <taxon>Arthropoda</taxon>
        <taxon>Hexapoda</taxon>
        <taxon>Insecta</taxon>
        <taxon>Pterygota</taxon>
        <taxon>Neoptera</taxon>
        <taxon>Endopterygota</taxon>
        <taxon>Hymenoptera</taxon>
        <taxon>Apocrita</taxon>
        <taxon>Ichneumonoidea</taxon>
        <taxon>Braconidae</taxon>
        <taxon>Microgastrinae</taxon>
        <taxon>Cotesia</taxon>
    </lineage>
</organism>
<evidence type="ECO:0000313" key="1">
    <source>
        <dbReference type="EMBL" id="KAH0557605.1"/>
    </source>
</evidence>
<protein>
    <submittedName>
        <fullName evidence="1">Uncharacterized protein</fullName>
    </submittedName>
</protein>
<dbReference type="EMBL" id="JAHXZJ010000747">
    <property type="protein sequence ID" value="KAH0557605.1"/>
    <property type="molecule type" value="Genomic_DNA"/>
</dbReference>
<dbReference type="AlphaFoldDB" id="A0AAV7IRD9"/>
<evidence type="ECO:0000313" key="2">
    <source>
        <dbReference type="Proteomes" id="UP000826195"/>
    </source>
</evidence>
<gene>
    <name evidence="1" type="ORF">KQX54_008975</name>
</gene>
<name>A0AAV7IRD9_COTGL</name>
<proteinExistence type="predicted"/>